<comment type="similarity">
    <text evidence="2 3">Belongs to the cytochrome P450 family.</text>
</comment>
<comment type="cofactor">
    <cofactor evidence="1">
        <name>heme</name>
        <dbReference type="ChEBI" id="CHEBI:30413"/>
    </cofactor>
</comment>
<gene>
    <name evidence="4" type="ORF">EA473_08990</name>
</gene>
<dbReference type="InterPro" id="IPR036396">
    <property type="entry name" value="Cyt_P450_sf"/>
</dbReference>
<dbReference type="InterPro" id="IPR017972">
    <property type="entry name" value="Cyt_P450_CS"/>
</dbReference>
<dbReference type="GO" id="GO:0004497">
    <property type="term" value="F:monooxygenase activity"/>
    <property type="evidence" value="ECO:0007669"/>
    <property type="project" value="UniProtKB-KW"/>
</dbReference>
<keyword evidence="3" id="KW-0479">Metal-binding</keyword>
<dbReference type="GO" id="GO:0005506">
    <property type="term" value="F:iron ion binding"/>
    <property type="evidence" value="ECO:0007669"/>
    <property type="project" value="InterPro"/>
</dbReference>
<dbReference type="PRINTS" id="PR00463">
    <property type="entry name" value="EP450I"/>
</dbReference>
<evidence type="ECO:0000256" key="3">
    <source>
        <dbReference type="RuleBase" id="RU000461"/>
    </source>
</evidence>
<evidence type="ECO:0000313" key="4">
    <source>
        <dbReference type="EMBL" id="RQG95080.1"/>
    </source>
</evidence>
<keyword evidence="3" id="KW-0560">Oxidoreductase</keyword>
<dbReference type="EMBL" id="REGA01000006">
    <property type="protein sequence ID" value="RQG95080.1"/>
    <property type="molecule type" value="Genomic_DNA"/>
</dbReference>
<evidence type="ECO:0000256" key="2">
    <source>
        <dbReference type="ARBA" id="ARBA00010617"/>
    </source>
</evidence>
<dbReference type="InterPro" id="IPR001128">
    <property type="entry name" value="Cyt_P450"/>
</dbReference>
<dbReference type="InterPro" id="IPR050121">
    <property type="entry name" value="Cytochrome_P450_monoxygenase"/>
</dbReference>
<dbReference type="PANTHER" id="PTHR24305">
    <property type="entry name" value="CYTOCHROME P450"/>
    <property type="match status" value="1"/>
</dbReference>
<evidence type="ECO:0000313" key="5">
    <source>
        <dbReference type="Proteomes" id="UP000282323"/>
    </source>
</evidence>
<proteinExistence type="inferred from homology"/>
<accession>A0A3N6MEI8</accession>
<keyword evidence="3" id="KW-0349">Heme</keyword>
<evidence type="ECO:0000256" key="1">
    <source>
        <dbReference type="ARBA" id="ARBA00001971"/>
    </source>
</evidence>
<dbReference type="OrthoDB" id="9881at2157"/>
<keyword evidence="3" id="KW-0408">Iron</keyword>
<dbReference type="Pfam" id="PF00067">
    <property type="entry name" value="p450"/>
    <property type="match status" value="1"/>
</dbReference>
<organism evidence="4 5">
    <name type="scientific">Natrarchaeobius chitinivorans</name>
    <dbReference type="NCBI Taxonomy" id="1679083"/>
    <lineage>
        <taxon>Archaea</taxon>
        <taxon>Methanobacteriati</taxon>
        <taxon>Methanobacteriota</taxon>
        <taxon>Stenosarchaea group</taxon>
        <taxon>Halobacteria</taxon>
        <taxon>Halobacteriales</taxon>
        <taxon>Natrialbaceae</taxon>
        <taxon>Natrarchaeobius</taxon>
    </lineage>
</organism>
<dbReference type="Proteomes" id="UP000282323">
    <property type="component" value="Unassembled WGS sequence"/>
</dbReference>
<dbReference type="InterPro" id="IPR002401">
    <property type="entry name" value="Cyt_P450_E_grp-I"/>
</dbReference>
<dbReference type="PROSITE" id="PS00086">
    <property type="entry name" value="CYTOCHROME_P450"/>
    <property type="match status" value="1"/>
</dbReference>
<keyword evidence="3" id="KW-0503">Monooxygenase</keyword>
<dbReference type="RefSeq" id="WP_124195295.1">
    <property type="nucleotide sequence ID" value="NZ_REGA01000006.1"/>
</dbReference>
<dbReference type="PRINTS" id="PR00385">
    <property type="entry name" value="P450"/>
</dbReference>
<dbReference type="Gene3D" id="1.10.630.10">
    <property type="entry name" value="Cytochrome P450"/>
    <property type="match status" value="1"/>
</dbReference>
<reference evidence="4 5" key="1">
    <citation type="submission" date="2018-10" db="EMBL/GenBank/DDBJ databases">
        <title>Natrarchaeobius chitinivorans gen. nov., sp. nov., and Natrarchaeobius haloalkaliphilus sp. nov., alkaliphilic, chitin-utilizing haloarchaea from hypersaline alkaline lakes.</title>
        <authorList>
            <person name="Sorokin D.Y."/>
            <person name="Elcheninov A.G."/>
            <person name="Kostrikina N.A."/>
            <person name="Bale N.J."/>
            <person name="Sinninghe Damste J.S."/>
            <person name="Khijniak T.V."/>
            <person name="Kublanov I.V."/>
            <person name="Toshchakov S.V."/>
        </authorList>
    </citation>
    <scope>NUCLEOTIDE SEQUENCE [LARGE SCALE GENOMIC DNA]</scope>
    <source>
        <strain evidence="4 5">AArcht4T</strain>
    </source>
</reference>
<protein>
    <submittedName>
        <fullName evidence="4">Cytochrome P450</fullName>
    </submittedName>
</protein>
<name>A0A3N6MEI8_NATCH</name>
<keyword evidence="5" id="KW-1185">Reference proteome</keyword>
<dbReference type="SUPFAM" id="SSF48264">
    <property type="entry name" value="Cytochrome P450"/>
    <property type="match status" value="1"/>
</dbReference>
<comment type="caution">
    <text evidence="4">The sequence shown here is derived from an EMBL/GenBank/DDBJ whole genome shotgun (WGS) entry which is preliminary data.</text>
</comment>
<dbReference type="GO" id="GO:0016705">
    <property type="term" value="F:oxidoreductase activity, acting on paired donors, with incorporation or reduction of molecular oxygen"/>
    <property type="evidence" value="ECO:0007669"/>
    <property type="project" value="InterPro"/>
</dbReference>
<dbReference type="GO" id="GO:0020037">
    <property type="term" value="F:heme binding"/>
    <property type="evidence" value="ECO:0007669"/>
    <property type="project" value="InterPro"/>
</dbReference>
<sequence length="458" mass="51360">MSDPRPTSSATASGPRGLPLIGSTLSFARDPLALLESNAEYGDVVRYEAFGRDLVAFYDPDHVEQVLVSRSDEFWRGEFEHEFSDVIDVEGVLFAEGEEWKRQRLMLQSAFTPDQIRSYADAMVEETVRAIDGWTDGEVVDLEEELSALTLTVLARSLFDLELDEDRGARVRRWVHAMSEYTAREVFGAGALVPGWVPSRTARRFEHATADVRSLVEQLVAERRASGADGDDLLTLLSTGEYPDGTRPSSDEIGDQLMTFLLAGHETTATALTYACWLLAGDDESRERLESELEIVCGDRDPTMADLPELAVTEAIGREAMRLYPPLPFLHREPHEETSIGGYRISPGTTVQLPMYAIHRDERWWDDPDEFRPDRWLEGEGADLPLVADPDDRPEYAYFPFGGGPRHCIGMRFAMTELQLTLATLARRVDLERVTDSIETDVGITLDPGLVEMRVRTK</sequence>
<dbReference type="PANTHER" id="PTHR24305:SF166">
    <property type="entry name" value="CYTOCHROME P450 12A4, MITOCHONDRIAL-RELATED"/>
    <property type="match status" value="1"/>
</dbReference>
<dbReference type="AlphaFoldDB" id="A0A3N6MEI8"/>